<keyword evidence="5 11" id="KW-0963">Cytoplasm</keyword>
<dbReference type="SFLD" id="SFLDG00178">
    <property type="entry name" value="enolase"/>
    <property type="match status" value="1"/>
</dbReference>
<keyword evidence="8 11" id="KW-0460">Magnesium</keyword>
<comment type="subcellular location">
    <subcellularLocation>
        <location evidence="11">Cytoplasm</location>
    </subcellularLocation>
    <subcellularLocation>
        <location evidence="11">Secreted</location>
    </subcellularLocation>
    <subcellularLocation>
        <location evidence="11">Cell surface</location>
    </subcellularLocation>
    <text evidence="11">Fractions of enolase are present in both the cytoplasm and on the cell surface.</text>
</comment>
<keyword evidence="17" id="KW-0670">Pyruvate</keyword>
<dbReference type="HAMAP" id="MF_00318">
    <property type="entry name" value="Enolase"/>
    <property type="match status" value="1"/>
</dbReference>
<dbReference type="SUPFAM" id="SSF54826">
    <property type="entry name" value="Enolase N-terminal domain-like"/>
    <property type="match status" value="1"/>
</dbReference>
<evidence type="ECO:0000256" key="9">
    <source>
        <dbReference type="ARBA" id="ARBA00023152"/>
    </source>
</evidence>
<comment type="cofactor">
    <cofactor evidence="14">
        <name>Mg(2+)</name>
        <dbReference type="ChEBI" id="CHEBI:18420"/>
    </cofactor>
    <text evidence="14">Mg(2+) is required for catalysis and for stabilizing the dimer.</text>
</comment>
<dbReference type="GO" id="GO:0005576">
    <property type="term" value="C:extracellular region"/>
    <property type="evidence" value="ECO:0007669"/>
    <property type="project" value="UniProtKB-SubCell"/>
</dbReference>
<evidence type="ECO:0000259" key="16">
    <source>
        <dbReference type="SMART" id="SM01193"/>
    </source>
</evidence>
<evidence type="ECO:0000256" key="1">
    <source>
        <dbReference type="ARBA" id="ARBA00005031"/>
    </source>
</evidence>
<evidence type="ECO:0000256" key="6">
    <source>
        <dbReference type="ARBA" id="ARBA00022525"/>
    </source>
</evidence>
<dbReference type="Proteomes" id="UP000231366">
    <property type="component" value="Unassembled WGS sequence"/>
</dbReference>
<dbReference type="PIRSF" id="PIRSF001400">
    <property type="entry name" value="Enolase"/>
    <property type="match status" value="1"/>
</dbReference>
<feature type="binding site" evidence="11">
    <location>
        <position position="163"/>
    </location>
    <ligand>
        <name>(2R)-2-phosphoglycerate</name>
        <dbReference type="ChEBI" id="CHEBI:58289"/>
    </ligand>
</feature>
<dbReference type="Pfam" id="PF03952">
    <property type="entry name" value="Enolase_N"/>
    <property type="match status" value="1"/>
</dbReference>
<dbReference type="SFLD" id="SFLDS00001">
    <property type="entry name" value="Enolase"/>
    <property type="match status" value="1"/>
</dbReference>
<dbReference type="Gene3D" id="3.30.390.10">
    <property type="entry name" value="Enolase-like, N-terminal domain"/>
    <property type="match status" value="1"/>
</dbReference>
<feature type="binding site" evidence="11">
    <location>
        <position position="337"/>
    </location>
    <ligand>
        <name>(2R)-2-phosphoglycerate</name>
        <dbReference type="ChEBI" id="CHEBI:58289"/>
    </ligand>
</feature>
<dbReference type="FunFam" id="3.20.20.120:FF:000001">
    <property type="entry name" value="Enolase"/>
    <property type="match status" value="1"/>
</dbReference>
<keyword evidence="10 11" id="KW-0456">Lyase</keyword>
<feature type="binding site" evidence="11">
    <location>
        <position position="366"/>
    </location>
    <ligand>
        <name>(2R)-2-phosphoglycerate</name>
        <dbReference type="ChEBI" id="CHEBI:58289"/>
    </ligand>
</feature>
<feature type="binding site" evidence="11 14">
    <location>
        <position position="285"/>
    </location>
    <ligand>
        <name>Mg(2+)</name>
        <dbReference type="ChEBI" id="CHEBI:18420"/>
    </ligand>
</feature>
<dbReference type="NCBIfam" id="TIGR01060">
    <property type="entry name" value="eno"/>
    <property type="match status" value="1"/>
</dbReference>
<comment type="cofactor">
    <cofactor evidence="11">
        <name>Mg(2+)</name>
        <dbReference type="ChEBI" id="CHEBI:18420"/>
    </cofactor>
    <text evidence="11">Binds a second Mg(2+) ion via substrate during catalysis.</text>
</comment>
<dbReference type="InterPro" id="IPR020811">
    <property type="entry name" value="Enolase_N"/>
</dbReference>
<dbReference type="UniPathway" id="UPA00109">
    <property type="reaction ID" value="UER00187"/>
</dbReference>
<evidence type="ECO:0000256" key="7">
    <source>
        <dbReference type="ARBA" id="ARBA00022723"/>
    </source>
</evidence>
<evidence type="ECO:0000256" key="14">
    <source>
        <dbReference type="PIRSR" id="PIRSR001400-3"/>
    </source>
</evidence>
<feature type="domain" description="Enolase C-terminal TIM barrel" evidence="15">
    <location>
        <begin position="139"/>
        <end position="419"/>
    </location>
</feature>
<dbReference type="InterPro" id="IPR020810">
    <property type="entry name" value="Enolase_C"/>
</dbReference>
<dbReference type="GO" id="GO:0004634">
    <property type="term" value="F:phosphopyruvate hydratase activity"/>
    <property type="evidence" value="ECO:0007669"/>
    <property type="project" value="UniProtKB-UniRule"/>
</dbReference>
<evidence type="ECO:0000256" key="13">
    <source>
        <dbReference type="PIRSR" id="PIRSR001400-2"/>
    </source>
</evidence>
<dbReference type="SUPFAM" id="SSF51604">
    <property type="entry name" value="Enolase C-terminal domain-like"/>
    <property type="match status" value="1"/>
</dbReference>
<feature type="binding site" evidence="11 14">
    <location>
        <position position="242"/>
    </location>
    <ligand>
        <name>Mg(2+)</name>
        <dbReference type="ChEBI" id="CHEBI:18420"/>
    </ligand>
</feature>
<dbReference type="SMART" id="SM01192">
    <property type="entry name" value="Enolase_C"/>
    <property type="match status" value="1"/>
</dbReference>
<comment type="caution">
    <text evidence="17">The sequence shown here is derived from an EMBL/GenBank/DDBJ whole genome shotgun (WGS) entry which is preliminary data.</text>
</comment>
<dbReference type="InterPro" id="IPR000941">
    <property type="entry name" value="Enolase"/>
</dbReference>
<evidence type="ECO:0000256" key="3">
    <source>
        <dbReference type="ARBA" id="ARBA00012058"/>
    </source>
</evidence>
<feature type="binding site" evidence="13">
    <location>
        <position position="388"/>
    </location>
    <ligand>
        <name>substrate</name>
    </ligand>
</feature>
<organism evidence="17 18">
    <name type="scientific">Candidatus Desantisbacteria bacterium CG_4_9_14_3_um_filter_40_11</name>
    <dbReference type="NCBI Taxonomy" id="1974546"/>
    <lineage>
        <taxon>Bacteria</taxon>
        <taxon>Candidatus Desantisiibacteriota</taxon>
    </lineage>
</organism>
<evidence type="ECO:0000313" key="17">
    <source>
        <dbReference type="EMBL" id="PJB30521.1"/>
    </source>
</evidence>
<feature type="active site" description="Proton donor" evidence="11 12">
    <location>
        <position position="205"/>
    </location>
</feature>
<dbReference type="EMBL" id="PFUI01000003">
    <property type="protein sequence ID" value="PJB30521.1"/>
    <property type="molecule type" value="Genomic_DNA"/>
</dbReference>
<keyword evidence="9 11" id="KW-0324">Glycolysis</keyword>
<dbReference type="PANTHER" id="PTHR11902:SF1">
    <property type="entry name" value="ENOLASE"/>
    <property type="match status" value="1"/>
</dbReference>
<comment type="function">
    <text evidence="11">Catalyzes the reversible conversion of 2-phosphoglycerate (2-PG) into phosphoenolpyruvate (PEP). It is essential for the degradation of carbohydrates via glycolysis.</text>
</comment>
<feature type="binding site" evidence="11 14">
    <location>
        <position position="312"/>
    </location>
    <ligand>
        <name>Mg(2+)</name>
        <dbReference type="ChEBI" id="CHEBI:18420"/>
    </ligand>
</feature>
<feature type="domain" description="Enolase N-terminal" evidence="16">
    <location>
        <begin position="4"/>
        <end position="134"/>
    </location>
</feature>
<dbReference type="GO" id="GO:0006096">
    <property type="term" value="P:glycolytic process"/>
    <property type="evidence" value="ECO:0007669"/>
    <property type="project" value="UniProtKB-UniRule"/>
</dbReference>
<feature type="binding site" evidence="11">
    <location>
        <position position="388"/>
    </location>
    <ligand>
        <name>(2R)-2-phosphoglycerate</name>
        <dbReference type="ChEBI" id="CHEBI:58289"/>
    </ligand>
</feature>
<proteinExistence type="inferred from homology"/>
<dbReference type="PROSITE" id="PS00164">
    <property type="entry name" value="ENOLASE"/>
    <property type="match status" value="1"/>
</dbReference>
<dbReference type="FunFam" id="3.30.390.10:FF:000001">
    <property type="entry name" value="Enolase"/>
    <property type="match status" value="1"/>
</dbReference>
<feature type="binding site" evidence="11">
    <location>
        <position position="367"/>
    </location>
    <ligand>
        <name>(2R)-2-phosphoglycerate</name>
        <dbReference type="ChEBI" id="CHEBI:58289"/>
    </ligand>
</feature>
<evidence type="ECO:0000259" key="15">
    <source>
        <dbReference type="SMART" id="SM01192"/>
    </source>
</evidence>
<dbReference type="PRINTS" id="PR00148">
    <property type="entry name" value="ENOLASE"/>
</dbReference>
<name>A0A2M8AWH2_9BACT</name>
<accession>A0A2M8AWH2</accession>
<evidence type="ECO:0000256" key="12">
    <source>
        <dbReference type="PIRSR" id="PIRSR001400-1"/>
    </source>
</evidence>
<dbReference type="AlphaFoldDB" id="A0A2M8AWH2"/>
<comment type="pathway">
    <text evidence="1 11">Carbohydrate degradation; glycolysis; pyruvate from D-glyceraldehyde 3-phosphate: step 4/5.</text>
</comment>
<feature type="active site" description="Proton acceptor" evidence="11 12">
    <location>
        <position position="337"/>
    </location>
</feature>
<dbReference type="InterPro" id="IPR036849">
    <property type="entry name" value="Enolase-like_C_sf"/>
</dbReference>
<dbReference type="InterPro" id="IPR020809">
    <property type="entry name" value="Enolase_CS"/>
</dbReference>
<dbReference type="InterPro" id="IPR029017">
    <property type="entry name" value="Enolase-like_N"/>
</dbReference>
<evidence type="ECO:0000256" key="10">
    <source>
        <dbReference type="ARBA" id="ARBA00023239"/>
    </source>
</evidence>
<dbReference type="GO" id="GO:0000015">
    <property type="term" value="C:phosphopyruvate hydratase complex"/>
    <property type="evidence" value="ECO:0007669"/>
    <property type="project" value="InterPro"/>
</dbReference>
<evidence type="ECO:0000256" key="5">
    <source>
        <dbReference type="ARBA" id="ARBA00022490"/>
    </source>
</evidence>
<dbReference type="EC" id="4.2.1.11" evidence="3 11"/>
<gene>
    <name evidence="11" type="primary">eno</name>
    <name evidence="17" type="ORF">CO110_00100</name>
</gene>
<feature type="binding site" evidence="13">
    <location>
        <position position="285"/>
    </location>
    <ligand>
        <name>substrate</name>
    </ligand>
</feature>
<dbReference type="SMART" id="SM01193">
    <property type="entry name" value="Enolase_N"/>
    <property type="match status" value="1"/>
</dbReference>
<dbReference type="CDD" id="cd03313">
    <property type="entry name" value="enolase"/>
    <property type="match status" value="1"/>
</dbReference>
<evidence type="ECO:0000256" key="11">
    <source>
        <dbReference type="HAMAP-Rule" id="MF_00318"/>
    </source>
</evidence>
<dbReference type="PANTHER" id="PTHR11902">
    <property type="entry name" value="ENOLASE"/>
    <property type="match status" value="1"/>
</dbReference>
<feature type="binding site" evidence="13">
    <location>
        <position position="164"/>
    </location>
    <ligand>
        <name>substrate</name>
    </ligand>
</feature>
<evidence type="ECO:0000256" key="2">
    <source>
        <dbReference type="ARBA" id="ARBA00009604"/>
    </source>
</evidence>
<dbReference type="SFLD" id="SFLDF00002">
    <property type="entry name" value="enolase"/>
    <property type="match status" value="1"/>
</dbReference>
<evidence type="ECO:0000256" key="8">
    <source>
        <dbReference type="ARBA" id="ARBA00022842"/>
    </source>
</evidence>
<feature type="binding site" evidence="13">
    <location>
        <begin position="364"/>
        <end position="367"/>
    </location>
    <ligand>
        <name>substrate</name>
    </ligand>
</feature>
<comment type="similarity">
    <text evidence="2 11">Belongs to the enolase family.</text>
</comment>
<sequence length="419" mass="45323">MTEIIKVWAREIIDSRGNPTVEVEVTLDCGAVGRTSVPSGASTGSYEAVELRDKDKDRYLGKGVQIAIENINDIISEDLEGEDALNQVAIDSLLCEIDGTPDKSKIGANAIIGTSLSVAKAAANALEIPLYKYIGGVNARILPVPFSNILNGGKHADNPIDVQEFMIVPVGVNSFSEALRRVVEVYQHLKKLLIKKGLNSSVGDEGGFTPNIASAPEALDIIMEAINQAGYKPERDISLAIDVAASELFENGKYNFKGEGVIRSSEKLVEYYTQLVDRYPIVSIEDGMAENDWDGWKLLTESLGKKIQLIGDDIFVTNPERLKKGIDAGVGNSILIKVNQIGTLTETLNTIEMAKTAGYSIMISHRSGETEDTTITDIAVATNAGQIKTGAPCRTDRVAKYNQLLRIEEELGMTGGYGR</sequence>
<dbReference type="GO" id="GO:0009986">
    <property type="term" value="C:cell surface"/>
    <property type="evidence" value="ECO:0007669"/>
    <property type="project" value="UniProtKB-SubCell"/>
</dbReference>
<dbReference type="Pfam" id="PF00113">
    <property type="entry name" value="Enolase_C"/>
    <property type="match status" value="1"/>
</dbReference>
<keyword evidence="7 11" id="KW-0479">Metal-binding</keyword>
<feature type="binding site" evidence="13">
    <location>
        <position position="155"/>
    </location>
    <ligand>
        <name>substrate</name>
    </ligand>
</feature>
<evidence type="ECO:0000256" key="4">
    <source>
        <dbReference type="ARBA" id="ARBA00017068"/>
    </source>
</evidence>
<reference evidence="18" key="1">
    <citation type="submission" date="2017-09" db="EMBL/GenBank/DDBJ databases">
        <title>Depth-based differentiation of microbial function through sediment-hosted aquifers and enrichment of novel symbionts in the deep terrestrial subsurface.</title>
        <authorList>
            <person name="Probst A.J."/>
            <person name="Ladd B."/>
            <person name="Jarett J.K."/>
            <person name="Geller-Mcgrath D.E."/>
            <person name="Sieber C.M.K."/>
            <person name="Emerson J.B."/>
            <person name="Anantharaman K."/>
            <person name="Thomas B.C."/>
            <person name="Malmstrom R."/>
            <person name="Stieglmeier M."/>
            <person name="Klingl A."/>
            <person name="Woyke T."/>
            <person name="Ryan C.M."/>
            <person name="Banfield J.F."/>
        </authorList>
    </citation>
    <scope>NUCLEOTIDE SEQUENCE [LARGE SCALE GENOMIC DNA]</scope>
</reference>
<evidence type="ECO:0000313" key="18">
    <source>
        <dbReference type="Proteomes" id="UP000231366"/>
    </source>
</evidence>
<feature type="binding site" evidence="13">
    <location>
        <position position="312"/>
    </location>
    <ligand>
        <name>substrate</name>
    </ligand>
</feature>
<dbReference type="GO" id="GO:0000287">
    <property type="term" value="F:magnesium ion binding"/>
    <property type="evidence" value="ECO:0007669"/>
    <property type="project" value="UniProtKB-UniRule"/>
</dbReference>
<keyword evidence="6 11" id="KW-0964">Secreted</keyword>
<dbReference type="Gene3D" id="3.20.20.120">
    <property type="entry name" value="Enolase-like C-terminal domain"/>
    <property type="match status" value="1"/>
</dbReference>
<protein>
    <recommendedName>
        <fullName evidence="4 11">Enolase</fullName>
        <ecNumber evidence="3 11">4.2.1.11</ecNumber>
    </recommendedName>
    <alternativeName>
        <fullName evidence="11">2-phospho-D-glycerate hydro-lyase</fullName>
    </alternativeName>
    <alternativeName>
        <fullName evidence="11">2-phosphoglycerate dehydratase</fullName>
    </alternativeName>
</protein>
<comment type="catalytic activity">
    <reaction evidence="11">
        <text>(2R)-2-phosphoglycerate = phosphoenolpyruvate + H2O</text>
        <dbReference type="Rhea" id="RHEA:10164"/>
        <dbReference type="ChEBI" id="CHEBI:15377"/>
        <dbReference type="ChEBI" id="CHEBI:58289"/>
        <dbReference type="ChEBI" id="CHEBI:58702"/>
        <dbReference type="EC" id="4.2.1.11"/>
    </reaction>
</comment>